<sequence length="70" mass="8119">MLTMNVLTGDISPCRDVMEKDIYFCLPEFSANSEEIFVDAGAFVGNTVERFIWENLETFRHIYAFEPGYK</sequence>
<dbReference type="EMBL" id="CAADFR010000022">
    <property type="protein sequence ID" value="VFK38180.1"/>
    <property type="molecule type" value="Genomic_DNA"/>
</dbReference>
<dbReference type="EMBL" id="CAADHB010000019">
    <property type="protein sequence ID" value="VFK78590.1"/>
    <property type="molecule type" value="Genomic_DNA"/>
</dbReference>
<dbReference type="Gene3D" id="3.40.50.150">
    <property type="entry name" value="Vaccinia Virus protein VP39"/>
    <property type="match status" value="1"/>
</dbReference>
<protein>
    <recommendedName>
        <fullName evidence="4">Methyltransferase, FkbM family</fullName>
    </recommendedName>
</protein>
<proteinExistence type="predicted"/>
<gene>
    <name evidence="3" type="ORF">BECKSD772D_GA0070982_10193</name>
    <name evidence="2" type="ORF">BECKSD772E_GA0070983_10213</name>
    <name evidence="1" type="ORF">BECKSD772F_GA0070984_10223</name>
</gene>
<evidence type="ECO:0008006" key="4">
    <source>
        <dbReference type="Google" id="ProtNLM"/>
    </source>
</evidence>
<accession>A0A450Y9H2</accession>
<organism evidence="1">
    <name type="scientific">Candidatus Kentrum sp. SD</name>
    <dbReference type="NCBI Taxonomy" id="2126332"/>
    <lineage>
        <taxon>Bacteria</taxon>
        <taxon>Pseudomonadati</taxon>
        <taxon>Pseudomonadota</taxon>
        <taxon>Gammaproteobacteria</taxon>
        <taxon>Candidatus Kentrum</taxon>
    </lineage>
</organism>
<reference evidence="1" key="1">
    <citation type="submission" date="2019-02" db="EMBL/GenBank/DDBJ databases">
        <authorList>
            <person name="Gruber-Vodicka R. H."/>
            <person name="Seah K. B. B."/>
        </authorList>
    </citation>
    <scope>NUCLEOTIDE SEQUENCE</scope>
    <source>
        <strain evidence="3">BECK_S127</strain>
        <strain evidence="2">BECK_S1320</strain>
        <strain evidence="1">BECK_S1321</strain>
    </source>
</reference>
<dbReference type="InterPro" id="IPR029063">
    <property type="entry name" value="SAM-dependent_MTases_sf"/>
</dbReference>
<evidence type="ECO:0000313" key="2">
    <source>
        <dbReference type="EMBL" id="VFK42958.1"/>
    </source>
</evidence>
<evidence type="ECO:0000313" key="1">
    <source>
        <dbReference type="EMBL" id="VFK38180.1"/>
    </source>
</evidence>
<evidence type="ECO:0000313" key="3">
    <source>
        <dbReference type="EMBL" id="VFK78590.1"/>
    </source>
</evidence>
<dbReference type="EMBL" id="CAADFU010000021">
    <property type="protein sequence ID" value="VFK42958.1"/>
    <property type="molecule type" value="Genomic_DNA"/>
</dbReference>
<name>A0A450Y9H2_9GAMM</name>
<dbReference type="AlphaFoldDB" id="A0A450Y9H2"/>